<dbReference type="SUPFAM" id="SSF53756">
    <property type="entry name" value="UDP-Glycosyltransferase/glycogen phosphorylase"/>
    <property type="match status" value="1"/>
</dbReference>
<gene>
    <name evidence="5" type="ORF">CAL27_12080</name>
</gene>
<feature type="domain" description="Glycosyltransferase subfamily 4-like N-terminal" evidence="4">
    <location>
        <begin position="24"/>
        <end position="180"/>
    </location>
</feature>
<dbReference type="PANTHER" id="PTHR12526:SF510">
    <property type="entry name" value="D-INOSITOL 3-PHOSPHATE GLYCOSYLTRANSFERASE"/>
    <property type="match status" value="1"/>
</dbReference>
<dbReference type="Pfam" id="PF00534">
    <property type="entry name" value="Glycos_transf_1"/>
    <property type="match status" value="1"/>
</dbReference>
<dbReference type="Proteomes" id="UP000216354">
    <property type="component" value="Unassembled WGS sequence"/>
</dbReference>
<dbReference type="EMBL" id="NEVR01000002">
    <property type="protein sequence ID" value="OZI65744.1"/>
    <property type="molecule type" value="Genomic_DNA"/>
</dbReference>
<keyword evidence="2 5" id="KW-0808">Transferase</keyword>
<keyword evidence="1" id="KW-0328">Glycosyltransferase</keyword>
<dbReference type="InterPro" id="IPR001296">
    <property type="entry name" value="Glyco_trans_1"/>
</dbReference>
<dbReference type="Pfam" id="PF13439">
    <property type="entry name" value="Glyco_transf_4"/>
    <property type="match status" value="1"/>
</dbReference>
<dbReference type="GO" id="GO:0016740">
    <property type="term" value="F:transferase activity"/>
    <property type="evidence" value="ECO:0007669"/>
    <property type="project" value="UniProtKB-KW"/>
</dbReference>
<keyword evidence="6" id="KW-1185">Reference proteome</keyword>
<evidence type="ECO:0000259" key="3">
    <source>
        <dbReference type="Pfam" id="PF00534"/>
    </source>
</evidence>
<dbReference type="Gene3D" id="3.40.50.2000">
    <property type="entry name" value="Glycogen Phosphorylase B"/>
    <property type="match status" value="2"/>
</dbReference>
<evidence type="ECO:0000259" key="4">
    <source>
        <dbReference type="Pfam" id="PF13439"/>
    </source>
</evidence>
<dbReference type="CDD" id="cd03801">
    <property type="entry name" value="GT4_PimA-like"/>
    <property type="match status" value="1"/>
</dbReference>
<sequence length="385" mass="42235">MKTAGGADARLRIALLVDRFGKRFGGAEAYGVELARELSLRHDVTVITRTCDSDLAVAHLPIRVSRRLPSWIRVLYFAWRASQLARAGRFDIVHSHMNGWAGDVQVMHVTPVRYKRICAVPAWRRPGIWMNPRQLAYLLLERARVAPRPDKRIVAVSQLIVEQMAAAYGEVPLTTIVPGVRMAPAADAARRTDTRARLGFGPDHLVCLLVARNPMRKGLPTLLDALALLPPHYGLVVVGADEAARAAVMAHGHAADRVRLIEPTPDVTPYYEAADLYTHPTRNDSFGMTPLEAMAHRLPVIVSAARYCGFAGYLTHAQDALVLEDPRDVRQLADAISLLGVDAGLRRQLIAGGEAIARARSWERVAARFEAIYAEVLAARAARGG</sequence>
<evidence type="ECO:0000256" key="2">
    <source>
        <dbReference type="ARBA" id="ARBA00022679"/>
    </source>
</evidence>
<proteinExistence type="predicted"/>
<evidence type="ECO:0000256" key="1">
    <source>
        <dbReference type="ARBA" id="ARBA00022676"/>
    </source>
</evidence>
<protein>
    <submittedName>
        <fullName evidence="5">Transferase</fullName>
    </submittedName>
</protein>
<comment type="caution">
    <text evidence="5">The sequence shown here is derived from an EMBL/GenBank/DDBJ whole genome shotgun (WGS) entry which is preliminary data.</text>
</comment>
<evidence type="ECO:0000313" key="6">
    <source>
        <dbReference type="Proteomes" id="UP000216354"/>
    </source>
</evidence>
<evidence type="ECO:0000313" key="5">
    <source>
        <dbReference type="EMBL" id="OZI65744.1"/>
    </source>
</evidence>
<accession>A0ABX4F2D1</accession>
<dbReference type="RefSeq" id="WP_176461414.1">
    <property type="nucleotide sequence ID" value="NZ_NEVR01000002.1"/>
</dbReference>
<dbReference type="InterPro" id="IPR028098">
    <property type="entry name" value="Glyco_trans_4-like_N"/>
</dbReference>
<name>A0ABX4F2D1_9BORD</name>
<organism evidence="5 6">
    <name type="scientific">Bordetella genomosp. 1</name>
    <dbReference type="NCBI Taxonomy" id="1395607"/>
    <lineage>
        <taxon>Bacteria</taxon>
        <taxon>Pseudomonadati</taxon>
        <taxon>Pseudomonadota</taxon>
        <taxon>Betaproteobacteria</taxon>
        <taxon>Burkholderiales</taxon>
        <taxon>Alcaligenaceae</taxon>
        <taxon>Bordetella</taxon>
    </lineage>
</organism>
<dbReference type="PANTHER" id="PTHR12526">
    <property type="entry name" value="GLYCOSYLTRANSFERASE"/>
    <property type="match status" value="1"/>
</dbReference>
<feature type="domain" description="Glycosyl transferase family 1" evidence="3">
    <location>
        <begin position="192"/>
        <end position="352"/>
    </location>
</feature>
<reference evidence="5 6" key="1">
    <citation type="submission" date="2017-05" db="EMBL/GenBank/DDBJ databases">
        <title>Complete and WGS of Bordetella genogroups.</title>
        <authorList>
            <person name="Spilker T."/>
            <person name="Lipuma J."/>
        </authorList>
    </citation>
    <scope>NUCLEOTIDE SEQUENCE [LARGE SCALE GENOMIC DNA]</scope>
    <source>
        <strain evidence="5 6">AU9795</strain>
    </source>
</reference>